<dbReference type="PRINTS" id="PR01078">
    <property type="entry name" value="AMINACHANNEL"/>
</dbReference>
<sequence length="125" mass="14406">MFRKDTTQAAHRGTQLRDTLSYTMQTILESRVKESSVYVNEMLHGFYLSDNLAQLKIFYEQLNYEKVSERISYEGVNLVADIGGQLGLWIGISVLTCCEFLELAMMIIRTAIDRISRRNVIRAHP</sequence>
<evidence type="ECO:0000256" key="13">
    <source>
        <dbReference type="SAM" id="Phobius"/>
    </source>
</evidence>
<dbReference type="AlphaFoldDB" id="A0A9W9YLS0"/>
<protein>
    <submittedName>
        <fullName evidence="14">Amiloride-sensitive sodium channel</fullName>
    </submittedName>
</protein>
<keyword evidence="9" id="KW-0325">Glycoprotein</keyword>
<evidence type="ECO:0000256" key="8">
    <source>
        <dbReference type="ARBA" id="ARBA00023136"/>
    </source>
</evidence>
<gene>
    <name evidence="14" type="primary">SCNN1G</name>
    <name evidence="14" type="ORF">OS493_028675</name>
</gene>
<keyword evidence="10 12" id="KW-0739">Sodium transport</keyword>
<keyword evidence="15" id="KW-1185">Reference proteome</keyword>
<evidence type="ECO:0000256" key="5">
    <source>
        <dbReference type="ARBA" id="ARBA00022989"/>
    </source>
</evidence>
<evidence type="ECO:0000256" key="4">
    <source>
        <dbReference type="ARBA" id="ARBA00022692"/>
    </source>
</evidence>
<comment type="caution">
    <text evidence="14">The sequence shown here is derived from an EMBL/GenBank/DDBJ whole genome shotgun (WGS) entry which is preliminary data.</text>
</comment>
<organism evidence="14 15">
    <name type="scientific">Desmophyllum pertusum</name>
    <dbReference type="NCBI Taxonomy" id="174260"/>
    <lineage>
        <taxon>Eukaryota</taxon>
        <taxon>Metazoa</taxon>
        <taxon>Cnidaria</taxon>
        <taxon>Anthozoa</taxon>
        <taxon>Hexacorallia</taxon>
        <taxon>Scleractinia</taxon>
        <taxon>Caryophylliina</taxon>
        <taxon>Caryophylliidae</taxon>
        <taxon>Desmophyllum</taxon>
    </lineage>
</organism>
<keyword evidence="2 12" id="KW-0813">Transport</keyword>
<dbReference type="OrthoDB" id="5988271at2759"/>
<keyword evidence="6" id="KW-0915">Sodium</keyword>
<proteinExistence type="inferred from homology"/>
<keyword evidence="8 13" id="KW-0472">Membrane</keyword>
<evidence type="ECO:0000256" key="1">
    <source>
        <dbReference type="ARBA" id="ARBA00004141"/>
    </source>
</evidence>
<dbReference type="InterPro" id="IPR001873">
    <property type="entry name" value="ENaC"/>
</dbReference>
<evidence type="ECO:0000256" key="7">
    <source>
        <dbReference type="ARBA" id="ARBA00023065"/>
    </source>
</evidence>
<dbReference type="GO" id="GO:0015280">
    <property type="term" value="F:ligand-gated sodium channel activity"/>
    <property type="evidence" value="ECO:0007669"/>
    <property type="project" value="TreeGrafter"/>
</dbReference>
<name>A0A9W9YLS0_9CNID</name>
<keyword evidence="4 12" id="KW-0812">Transmembrane</keyword>
<dbReference type="Pfam" id="PF00858">
    <property type="entry name" value="ASC"/>
    <property type="match status" value="1"/>
</dbReference>
<dbReference type="GO" id="GO:0005886">
    <property type="term" value="C:plasma membrane"/>
    <property type="evidence" value="ECO:0007669"/>
    <property type="project" value="TreeGrafter"/>
</dbReference>
<evidence type="ECO:0000256" key="6">
    <source>
        <dbReference type="ARBA" id="ARBA00023053"/>
    </source>
</evidence>
<evidence type="ECO:0000256" key="10">
    <source>
        <dbReference type="ARBA" id="ARBA00023201"/>
    </source>
</evidence>
<feature type="transmembrane region" description="Helical" evidence="13">
    <location>
        <begin position="86"/>
        <end position="108"/>
    </location>
</feature>
<keyword evidence="7 12" id="KW-0406">Ion transport</keyword>
<dbReference type="EMBL" id="MU827329">
    <property type="protein sequence ID" value="KAJ7355008.1"/>
    <property type="molecule type" value="Genomic_DNA"/>
</dbReference>
<accession>A0A9W9YLS0</accession>
<dbReference type="Gene3D" id="1.10.287.770">
    <property type="entry name" value="YojJ-like"/>
    <property type="match status" value="1"/>
</dbReference>
<comment type="subcellular location">
    <subcellularLocation>
        <location evidence="1">Membrane</location>
        <topology evidence="1">Multi-pass membrane protein</topology>
    </subcellularLocation>
</comment>
<evidence type="ECO:0000256" key="11">
    <source>
        <dbReference type="ARBA" id="ARBA00023303"/>
    </source>
</evidence>
<evidence type="ECO:0000313" key="15">
    <source>
        <dbReference type="Proteomes" id="UP001163046"/>
    </source>
</evidence>
<evidence type="ECO:0000313" key="14">
    <source>
        <dbReference type="EMBL" id="KAJ7355008.1"/>
    </source>
</evidence>
<evidence type="ECO:0000256" key="12">
    <source>
        <dbReference type="RuleBase" id="RU000679"/>
    </source>
</evidence>
<keyword evidence="5 13" id="KW-1133">Transmembrane helix</keyword>
<dbReference type="PANTHER" id="PTHR11690">
    <property type="entry name" value="AMILORIDE-SENSITIVE SODIUM CHANNEL-RELATED"/>
    <property type="match status" value="1"/>
</dbReference>
<dbReference type="Proteomes" id="UP001163046">
    <property type="component" value="Unassembled WGS sequence"/>
</dbReference>
<dbReference type="FunFam" id="1.10.287.770:FF:000001">
    <property type="entry name" value="Acid-sensing ion channel subunit 1"/>
    <property type="match status" value="1"/>
</dbReference>
<evidence type="ECO:0000256" key="3">
    <source>
        <dbReference type="ARBA" id="ARBA00022461"/>
    </source>
</evidence>
<reference evidence="14" key="1">
    <citation type="submission" date="2023-01" db="EMBL/GenBank/DDBJ databases">
        <title>Genome assembly of the deep-sea coral Lophelia pertusa.</title>
        <authorList>
            <person name="Herrera S."/>
            <person name="Cordes E."/>
        </authorList>
    </citation>
    <scope>NUCLEOTIDE SEQUENCE</scope>
    <source>
        <strain evidence="14">USNM1676648</strain>
        <tissue evidence="14">Polyp</tissue>
    </source>
</reference>
<dbReference type="PANTHER" id="PTHR11690:SF248">
    <property type="entry name" value="PICKPOCKET 17, ISOFORM A"/>
    <property type="match status" value="1"/>
</dbReference>
<evidence type="ECO:0000256" key="9">
    <source>
        <dbReference type="ARBA" id="ARBA00023180"/>
    </source>
</evidence>
<evidence type="ECO:0000256" key="2">
    <source>
        <dbReference type="ARBA" id="ARBA00022448"/>
    </source>
</evidence>
<keyword evidence="3 12" id="KW-0894">Sodium channel</keyword>
<comment type="similarity">
    <text evidence="12">Belongs to the amiloride-sensitive sodium channel (TC 1.A.6) family.</text>
</comment>
<keyword evidence="11 12" id="KW-0407">Ion channel</keyword>